<comment type="caution">
    <text evidence="9">The sequence shown here is derived from an EMBL/GenBank/DDBJ whole genome shotgun (WGS) entry which is preliminary data.</text>
</comment>
<dbReference type="InterPro" id="IPR001434">
    <property type="entry name" value="OmcB-like_DUF11"/>
</dbReference>
<feature type="signal peptide" evidence="6">
    <location>
        <begin position="1"/>
        <end position="28"/>
    </location>
</feature>
<protein>
    <recommendedName>
        <fullName evidence="11">SD-repeat containing protein B domain-containing protein</fullName>
    </recommendedName>
</protein>
<reference evidence="9 10" key="1">
    <citation type="submission" date="2018-03" db="EMBL/GenBank/DDBJ databases">
        <title>Bioinformatic expansion and discovery of thiopeptide antibiotics.</title>
        <authorList>
            <person name="Schwalen C.J."/>
            <person name="Hudson G.A."/>
            <person name="Mitchell D.A."/>
        </authorList>
    </citation>
    <scope>NUCLEOTIDE SEQUENCE [LARGE SCALE GENOMIC DNA]</scope>
    <source>
        <strain evidence="9 10">ATCC 21389</strain>
    </source>
</reference>
<feature type="chain" id="PRO_5039604999" description="SD-repeat containing protein B domain-containing protein" evidence="6">
    <location>
        <begin position="29"/>
        <end position="1075"/>
    </location>
</feature>
<feature type="compositionally biased region" description="Pro residues" evidence="4">
    <location>
        <begin position="992"/>
        <end position="1020"/>
    </location>
</feature>
<evidence type="ECO:0000256" key="4">
    <source>
        <dbReference type="SAM" id="MobiDB-lite"/>
    </source>
</evidence>
<dbReference type="Gene3D" id="2.60.40.740">
    <property type="match status" value="1"/>
</dbReference>
<evidence type="ECO:0000256" key="2">
    <source>
        <dbReference type="ARBA" id="ARBA00022525"/>
    </source>
</evidence>
<keyword evidence="5" id="KW-0472">Membrane</keyword>
<evidence type="ECO:0000256" key="3">
    <source>
        <dbReference type="ARBA" id="ARBA00022729"/>
    </source>
</evidence>
<dbReference type="InterPro" id="IPR047589">
    <property type="entry name" value="DUF11_rpt"/>
</dbReference>
<feature type="domain" description="DUF11" evidence="7">
    <location>
        <begin position="36"/>
        <end position="153"/>
    </location>
</feature>
<sequence length="1075" mass="110737">MRTPIRTGRIVSVLALVAGSLLGSGVLAAPAQAAISFSKTVDKATVAPGEHVTYTLKYTCSTTECADGLITDTLPPGMEFVGWTPDASTVDLARSTVPTQGTVGGTMRIKLHTPLSPGTTATITVVLRFPNFTTANGTRTTNSATLTADGETPVTATADTTARVAPHYKVTKGIGASSADGRTVTYQFSACSTAGVPNVDLDTSRLLDTLPAGAVVDTGRSPGWSQVAPGPNTWGFDIGEFRSGNGQAGCRNPGQLVVHYPQAQFPNGTTSTNTVDLNGDPLGPDPETKLDTASTTTGQFQPPASGVVVTASKVWNDKVASGDLNSFSLAATNTAGPATSLTMTDPGTGTTPAGLYNWLYPQSLQFQPWSPNSILLTLQYRLDGDPTWRTFTPGAALNGSAARRITFVEGTGNPADDELGIPAGRWLDGLKFTWNGPIPTGWSPGTGVQLVTQVVTPGHDGTAAPVPLTNCLDTTATDGTNNSTANGCASTTVTAGTNLGAAKTTTAGSVLAPGGTATFQVIPYNRTGRALDRPLVLYDVLPVGLVYVDGSARPDPAYPDSKAPQSVTVSAGPNGRQVVRMVWPAGSPDMTYLHDNLAYRMLFDAVVAGSVRAGTLTNDVYVTADRPTEPVTCYYNGTDSGVPDGVDLNGNGDTAETVCPASSQVQVEVPSVLRSYKEVKGDQDADYGAMGTASPGGQLSYRMTVRNDSPDPVTDFLAYDRLPTPGDGYVLHPDAPRGSAWAPSLSRPITSSDPTVVIEYSTAANPCVDTKVLARAADTGCDPAAAWSTAFPGPGVATWFRVSRPGTLASGASFTLTWPMVAPVDAPDGEYAWNSFAYTATDVNGQQLLPAEPAKVGVAVKETKPSDNALGDLVWQDVNGDGIQQPGEPGIAGVTVELLDGNGQPVRDKDGKPVTTMTGPDGRYLFDGLPDGGYAVRFDLATLPKDGKVTKQHAGGDPALDSDADRTTGLTPTVTLAGGQRDLTVDMGVVLPAPPTPTPTPTPRPTPTPTPTVSPTPSPSPTAGYTGASPTASGSPLPHTGSDVPVGLLAVIAGILALGGLVLCAVALRRPGRHG</sequence>
<organism evidence="9 10">
    <name type="scientific">Streptomyces tateyamensis</name>
    <dbReference type="NCBI Taxonomy" id="565073"/>
    <lineage>
        <taxon>Bacteria</taxon>
        <taxon>Bacillati</taxon>
        <taxon>Actinomycetota</taxon>
        <taxon>Actinomycetes</taxon>
        <taxon>Kitasatosporales</taxon>
        <taxon>Streptomycetaceae</taxon>
        <taxon>Streptomyces</taxon>
    </lineage>
</organism>
<dbReference type="GO" id="GO:0005975">
    <property type="term" value="P:carbohydrate metabolic process"/>
    <property type="evidence" value="ECO:0007669"/>
    <property type="project" value="UniProtKB-ARBA"/>
</dbReference>
<dbReference type="RefSeq" id="WP_110666590.1">
    <property type="nucleotide sequence ID" value="NZ_PYBW01000022.1"/>
</dbReference>
<dbReference type="Pfam" id="PF01345">
    <property type="entry name" value="DUF11"/>
    <property type="match status" value="1"/>
</dbReference>
<feature type="region of interest" description="Disordered" evidence="4">
    <location>
        <begin position="947"/>
        <end position="1038"/>
    </location>
</feature>
<dbReference type="Proteomes" id="UP000248039">
    <property type="component" value="Unassembled WGS sequence"/>
</dbReference>
<dbReference type="Gene3D" id="2.60.40.10">
    <property type="entry name" value="Immunoglobulins"/>
    <property type="match status" value="1"/>
</dbReference>
<dbReference type="NCBIfam" id="TIGR01451">
    <property type="entry name" value="B_ant_repeat"/>
    <property type="match status" value="1"/>
</dbReference>
<keyword evidence="2" id="KW-0964">Secreted</keyword>
<keyword evidence="5" id="KW-0812">Transmembrane</keyword>
<feature type="transmembrane region" description="Helical" evidence="5">
    <location>
        <begin position="1046"/>
        <end position="1068"/>
    </location>
</feature>
<evidence type="ECO:0000259" key="7">
    <source>
        <dbReference type="Pfam" id="PF01345"/>
    </source>
</evidence>
<accession>A0A2V4PIG9</accession>
<gene>
    <name evidence="9" type="ORF">C7C46_06275</name>
</gene>
<dbReference type="OrthoDB" id="134475at2"/>
<evidence type="ECO:0008006" key="11">
    <source>
        <dbReference type="Google" id="ProtNLM"/>
    </source>
</evidence>
<name>A0A2V4PIG9_9ACTN</name>
<dbReference type="InterPro" id="IPR033764">
    <property type="entry name" value="Sdr_B"/>
</dbReference>
<dbReference type="InterPro" id="IPR013783">
    <property type="entry name" value="Ig-like_fold"/>
</dbReference>
<dbReference type="EMBL" id="PYBW01000022">
    <property type="protein sequence ID" value="PYC85349.1"/>
    <property type="molecule type" value="Genomic_DNA"/>
</dbReference>
<dbReference type="Pfam" id="PF17210">
    <property type="entry name" value="SdrD_B"/>
    <property type="match status" value="1"/>
</dbReference>
<evidence type="ECO:0000259" key="8">
    <source>
        <dbReference type="Pfam" id="PF17210"/>
    </source>
</evidence>
<evidence type="ECO:0000256" key="6">
    <source>
        <dbReference type="SAM" id="SignalP"/>
    </source>
</evidence>
<keyword evidence="10" id="KW-1185">Reference proteome</keyword>
<keyword evidence="3 6" id="KW-0732">Signal</keyword>
<evidence type="ECO:0000256" key="1">
    <source>
        <dbReference type="ARBA" id="ARBA00004613"/>
    </source>
</evidence>
<dbReference type="AlphaFoldDB" id="A0A2V4PIG9"/>
<feature type="domain" description="SD-repeat containing protein B" evidence="8">
    <location>
        <begin position="869"/>
        <end position="989"/>
    </location>
</feature>
<evidence type="ECO:0000256" key="5">
    <source>
        <dbReference type="SAM" id="Phobius"/>
    </source>
</evidence>
<evidence type="ECO:0000313" key="9">
    <source>
        <dbReference type="EMBL" id="PYC85349.1"/>
    </source>
</evidence>
<comment type="subcellular location">
    <subcellularLocation>
        <location evidence="1">Secreted</location>
    </subcellularLocation>
</comment>
<dbReference type="SUPFAM" id="SSF117074">
    <property type="entry name" value="Hypothetical protein PA1324"/>
    <property type="match status" value="1"/>
</dbReference>
<evidence type="ECO:0000313" key="10">
    <source>
        <dbReference type="Proteomes" id="UP000248039"/>
    </source>
</evidence>
<dbReference type="GO" id="GO:0005576">
    <property type="term" value="C:extracellular region"/>
    <property type="evidence" value="ECO:0007669"/>
    <property type="project" value="UniProtKB-SubCell"/>
</dbReference>
<keyword evidence="5" id="KW-1133">Transmembrane helix</keyword>
<proteinExistence type="predicted"/>